<dbReference type="InterPro" id="IPR050228">
    <property type="entry name" value="Carboxylesterase_BioH"/>
</dbReference>
<dbReference type="InterPro" id="IPR000073">
    <property type="entry name" value="AB_hydrolase_1"/>
</dbReference>
<dbReference type="PANTHER" id="PTHR43194:SF5">
    <property type="entry name" value="PIMELOYL-[ACYL-CARRIER PROTEIN] METHYL ESTER ESTERASE"/>
    <property type="match status" value="1"/>
</dbReference>
<name>A0ABS5CJC7_9BACL</name>
<accession>A0ABS5CJC7</accession>
<sequence>MKKKKDYYTLHSAVSKDGTVIGYRQSGRGPGLVIIHGAFVSGHEYEKLAQELSDTFTVYVVDRRGRLYSGPQGMQYSIEKECEDALAVLQATGAPYVFGHSYGGLIALELARTTLPAIVKLAVYEPAISVDDEFPSGWMPDYKRQMEKGQDLDAFVTFLKGVGTSERMVKLPRWLIKLMLLPSLLFREGRKLREKLPTLIKEMDEVFRLDSTVRNYSAIRIETLILAGGNSPAFLLKGAGAAAAVIPNASYSVMEGLGHNAPDLFNQKEIAQRLKRYFAGERAANEQKNLGQLAVKGAAGDRGSSG</sequence>
<reference evidence="2 3" key="1">
    <citation type="submission" date="2021-04" db="EMBL/GenBank/DDBJ databases">
        <title>Paenibacillus sp. DLE-14 whole genome sequence.</title>
        <authorList>
            <person name="Ham Y.J."/>
        </authorList>
    </citation>
    <scope>NUCLEOTIDE SEQUENCE [LARGE SCALE GENOMIC DNA]</scope>
    <source>
        <strain evidence="2 3">DLE-14</strain>
    </source>
</reference>
<dbReference type="RefSeq" id="WP_210662773.1">
    <property type="nucleotide sequence ID" value="NZ_JAGKSP010000014.1"/>
</dbReference>
<evidence type="ECO:0000313" key="3">
    <source>
        <dbReference type="Proteomes" id="UP000673394"/>
    </source>
</evidence>
<gene>
    <name evidence="2" type="ORF">I8J30_25045</name>
</gene>
<evidence type="ECO:0000259" key="1">
    <source>
        <dbReference type="Pfam" id="PF12697"/>
    </source>
</evidence>
<evidence type="ECO:0000313" key="2">
    <source>
        <dbReference type="EMBL" id="MBP3965975.1"/>
    </source>
</evidence>
<dbReference type="SUPFAM" id="SSF53474">
    <property type="entry name" value="alpha/beta-Hydrolases"/>
    <property type="match status" value="1"/>
</dbReference>
<dbReference type="PANTHER" id="PTHR43194">
    <property type="entry name" value="HYDROLASE ALPHA/BETA FOLD FAMILY"/>
    <property type="match status" value="1"/>
</dbReference>
<protein>
    <submittedName>
        <fullName evidence="2">Alpha/beta hydrolase</fullName>
    </submittedName>
</protein>
<dbReference type="EMBL" id="JAGKSP010000014">
    <property type="protein sequence ID" value="MBP3965975.1"/>
    <property type="molecule type" value="Genomic_DNA"/>
</dbReference>
<dbReference type="Gene3D" id="3.40.50.1820">
    <property type="entry name" value="alpha/beta hydrolase"/>
    <property type="match status" value="1"/>
</dbReference>
<dbReference type="Pfam" id="PF12697">
    <property type="entry name" value="Abhydrolase_6"/>
    <property type="match status" value="1"/>
</dbReference>
<keyword evidence="2" id="KW-0378">Hydrolase</keyword>
<feature type="domain" description="AB hydrolase-1" evidence="1">
    <location>
        <begin position="32"/>
        <end position="266"/>
    </location>
</feature>
<dbReference type="Proteomes" id="UP000673394">
    <property type="component" value="Unassembled WGS sequence"/>
</dbReference>
<organism evidence="2 3">
    <name type="scientific">Paenibacillus lignilyticus</name>
    <dbReference type="NCBI Taxonomy" id="1172615"/>
    <lineage>
        <taxon>Bacteria</taxon>
        <taxon>Bacillati</taxon>
        <taxon>Bacillota</taxon>
        <taxon>Bacilli</taxon>
        <taxon>Bacillales</taxon>
        <taxon>Paenibacillaceae</taxon>
        <taxon>Paenibacillus</taxon>
    </lineage>
</organism>
<keyword evidence="3" id="KW-1185">Reference proteome</keyword>
<comment type="caution">
    <text evidence="2">The sequence shown here is derived from an EMBL/GenBank/DDBJ whole genome shotgun (WGS) entry which is preliminary data.</text>
</comment>
<dbReference type="GO" id="GO:0016787">
    <property type="term" value="F:hydrolase activity"/>
    <property type="evidence" value="ECO:0007669"/>
    <property type="project" value="UniProtKB-KW"/>
</dbReference>
<proteinExistence type="predicted"/>
<dbReference type="InterPro" id="IPR029058">
    <property type="entry name" value="AB_hydrolase_fold"/>
</dbReference>